<comment type="function">
    <text evidence="1">Could possibly oxidize fatty acids using specific components.</text>
</comment>
<dbReference type="InterPro" id="IPR014748">
    <property type="entry name" value="Enoyl-CoA_hydra_C"/>
</dbReference>
<keyword evidence="4" id="KW-0443">Lipid metabolism</keyword>
<accession>A0A7I7KZL1</accession>
<reference evidence="8 9" key="1">
    <citation type="journal article" date="2019" name="Emerg. Microbes Infect.">
        <title>Comprehensive subspecies identification of 175 nontuberculous mycobacteria species based on 7547 genomic profiles.</title>
        <authorList>
            <person name="Matsumoto Y."/>
            <person name="Kinjo T."/>
            <person name="Motooka D."/>
            <person name="Nabeya D."/>
            <person name="Jung N."/>
            <person name="Uechi K."/>
            <person name="Horii T."/>
            <person name="Iida T."/>
            <person name="Fujita J."/>
            <person name="Nakamura S."/>
        </authorList>
    </citation>
    <scope>NUCLEOTIDE SEQUENCE [LARGE SCALE GENOMIC DNA]</scope>
    <source>
        <strain evidence="8 9">JCM 12404</strain>
    </source>
</reference>
<dbReference type="Gene3D" id="3.90.226.10">
    <property type="entry name" value="2-enoyl-CoA Hydratase, Chain A, domain 1"/>
    <property type="match status" value="1"/>
</dbReference>
<dbReference type="InterPro" id="IPR001753">
    <property type="entry name" value="Enoyl-CoA_hydra/iso"/>
</dbReference>
<evidence type="ECO:0000256" key="4">
    <source>
        <dbReference type="ARBA" id="ARBA00023098"/>
    </source>
</evidence>
<dbReference type="InterPro" id="IPR018376">
    <property type="entry name" value="Enoyl-CoA_hyd/isom_CS"/>
</dbReference>
<name>A0A7I7KZL1_9MYCO</name>
<dbReference type="PROSITE" id="PS00166">
    <property type="entry name" value="ENOYL_COA_HYDRATASE"/>
    <property type="match status" value="1"/>
</dbReference>
<evidence type="ECO:0000256" key="1">
    <source>
        <dbReference type="ARBA" id="ARBA00002994"/>
    </source>
</evidence>
<dbReference type="Gene3D" id="1.10.12.10">
    <property type="entry name" value="Lyase 2-enoyl-coa Hydratase, Chain A, domain 2"/>
    <property type="match status" value="1"/>
</dbReference>
<dbReference type="KEGG" id="mcoo:MCOO_35750"/>
<evidence type="ECO:0000256" key="2">
    <source>
        <dbReference type="ARBA" id="ARBA00005254"/>
    </source>
</evidence>
<evidence type="ECO:0000313" key="8">
    <source>
        <dbReference type="EMBL" id="BBX47560.1"/>
    </source>
</evidence>
<evidence type="ECO:0000256" key="6">
    <source>
        <dbReference type="ARBA" id="ARBA00023717"/>
    </source>
</evidence>
<dbReference type="Proteomes" id="UP000465866">
    <property type="component" value="Chromosome"/>
</dbReference>
<proteinExistence type="inferred from homology"/>
<dbReference type="InterPro" id="IPR029045">
    <property type="entry name" value="ClpP/crotonase-like_dom_sf"/>
</dbReference>
<comment type="catalytic activity">
    <reaction evidence="6">
        <text>a 4-saturated-(3S)-3-hydroxyacyl-CoA = a (3E)-enoyl-CoA + H2O</text>
        <dbReference type="Rhea" id="RHEA:20724"/>
        <dbReference type="ChEBI" id="CHEBI:15377"/>
        <dbReference type="ChEBI" id="CHEBI:58521"/>
        <dbReference type="ChEBI" id="CHEBI:137480"/>
        <dbReference type="EC" id="4.2.1.17"/>
    </reaction>
</comment>
<dbReference type="NCBIfam" id="NF006100">
    <property type="entry name" value="PRK08252.1"/>
    <property type="match status" value="1"/>
</dbReference>
<evidence type="ECO:0000256" key="5">
    <source>
        <dbReference type="ARBA" id="ARBA00023709"/>
    </source>
</evidence>
<dbReference type="PANTHER" id="PTHR43802:SF1">
    <property type="entry name" value="IP11341P-RELATED"/>
    <property type="match status" value="1"/>
</dbReference>
<dbReference type="PANTHER" id="PTHR43802">
    <property type="entry name" value="ENOYL-COA HYDRATASE"/>
    <property type="match status" value="1"/>
</dbReference>
<evidence type="ECO:0000256" key="7">
    <source>
        <dbReference type="RuleBase" id="RU003707"/>
    </source>
</evidence>
<dbReference type="GO" id="GO:0006631">
    <property type="term" value="P:fatty acid metabolic process"/>
    <property type="evidence" value="ECO:0007669"/>
    <property type="project" value="UniProtKB-KW"/>
</dbReference>
<sequence>MDSSLDSISVAVNAFPWGFSAGLAVMLAEPQRLDTISSKARYTSNKERHAVVSTEEATEPEVLVEQRDRILIITINRPKAKNAVNSAVAHGLADAVDRLDRDPGLSVGIVTGAGGTFCAGMDLKAFARGEVPIVEGRGMGFTERGPDKPLIAAVEGYALAGGTELALATDLIVASKDASFGIPEVKRGLVAGGGGLLRLPQRIPPAIAMELALTGEAFTAERAHALGMVNVLAEPGGALDAAIDLAERITVNGPLAVAATKRIIVESRGWSPDTQFAEQNKILMPVFSSNDAKEGAIAFAEKRPAQWTGT</sequence>
<organism evidence="8 9">
    <name type="scientific">Mycobacterium cookii</name>
    <dbReference type="NCBI Taxonomy" id="1775"/>
    <lineage>
        <taxon>Bacteria</taxon>
        <taxon>Bacillati</taxon>
        <taxon>Actinomycetota</taxon>
        <taxon>Actinomycetes</taxon>
        <taxon>Mycobacteriales</taxon>
        <taxon>Mycobacteriaceae</taxon>
        <taxon>Mycobacterium</taxon>
    </lineage>
</organism>
<dbReference type="CDD" id="cd06558">
    <property type="entry name" value="crotonase-like"/>
    <property type="match status" value="1"/>
</dbReference>
<comment type="similarity">
    <text evidence="2 7">Belongs to the enoyl-CoA hydratase/isomerase family.</text>
</comment>
<keyword evidence="9" id="KW-1185">Reference proteome</keyword>
<gene>
    <name evidence="8" type="primary">echA1</name>
    <name evidence="8" type="ORF">MCOO_35750</name>
</gene>
<dbReference type="EMBL" id="AP022569">
    <property type="protein sequence ID" value="BBX47560.1"/>
    <property type="molecule type" value="Genomic_DNA"/>
</dbReference>
<protein>
    <submittedName>
        <fullName evidence="8">Enoyl-CoA hydratase</fullName>
    </submittedName>
</protein>
<dbReference type="GO" id="GO:0004300">
    <property type="term" value="F:enoyl-CoA hydratase activity"/>
    <property type="evidence" value="ECO:0007669"/>
    <property type="project" value="UniProtKB-EC"/>
</dbReference>
<dbReference type="Pfam" id="PF00378">
    <property type="entry name" value="ECH_1"/>
    <property type="match status" value="1"/>
</dbReference>
<dbReference type="AlphaFoldDB" id="A0A7I7KZL1"/>
<comment type="catalytic activity">
    <reaction evidence="5">
        <text>a (3S)-3-hydroxyacyl-CoA = a (2E)-enoyl-CoA + H2O</text>
        <dbReference type="Rhea" id="RHEA:16105"/>
        <dbReference type="ChEBI" id="CHEBI:15377"/>
        <dbReference type="ChEBI" id="CHEBI:57318"/>
        <dbReference type="ChEBI" id="CHEBI:58856"/>
        <dbReference type="EC" id="4.2.1.17"/>
    </reaction>
</comment>
<evidence type="ECO:0000256" key="3">
    <source>
        <dbReference type="ARBA" id="ARBA00022832"/>
    </source>
</evidence>
<keyword evidence="3" id="KW-0276">Fatty acid metabolism</keyword>
<evidence type="ECO:0000313" key="9">
    <source>
        <dbReference type="Proteomes" id="UP000465866"/>
    </source>
</evidence>
<dbReference type="SUPFAM" id="SSF52096">
    <property type="entry name" value="ClpP/crotonase"/>
    <property type="match status" value="1"/>
</dbReference>